<accession>A0ABP9L676</accession>
<reference evidence="3" key="1">
    <citation type="journal article" date="2019" name="Int. J. Syst. Evol. Microbiol.">
        <title>The Global Catalogue of Microorganisms (GCM) 10K type strain sequencing project: providing services to taxonomists for standard genome sequencing and annotation.</title>
        <authorList>
            <consortium name="The Broad Institute Genomics Platform"/>
            <consortium name="The Broad Institute Genome Sequencing Center for Infectious Disease"/>
            <person name="Wu L."/>
            <person name="Ma J."/>
        </authorList>
    </citation>
    <scope>NUCLEOTIDE SEQUENCE [LARGE SCALE GENOMIC DNA]</scope>
    <source>
        <strain evidence="3">JCM 18015</strain>
    </source>
</reference>
<evidence type="ECO:0000313" key="2">
    <source>
        <dbReference type="EMBL" id="GAA5070562.1"/>
    </source>
</evidence>
<keyword evidence="1" id="KW-0732">Signal</keyword>
<gene>
    <name evidence="2" type="ORF">GCM10023209_13410</name>
</gene>
<organism evidence="2 3">
    <name type="scientific">[Roseibacterium] beibuensis</name>
    <dbReference type="NCBI Taxonomy" id="1193142"/>
    <lineage>
        <taxon>Bacteria</taxon>
        <taxon>Pseudomonadati</taxon>
        <taxon>Pseudomonadota</taxon>
        <taxon>Alphaproteobacteria</taxon>
        <taxon>Rhodobacterales</taxon>
        <taxon>Roseobacteraceae</taxon>
        <taxon>Roseicyclus</taxon>
    </lineage>
</organism>
<sequence>MRINRIVRATVFGCATAVAATGASFAQQAVPAETPPSSYSGEQYVDSQGCVFVRVGYGSATEWVPRVGRDRRQLCGFQPSRVAGAGPARGSVDPANPGPGVTVIGGPASAVAAASPATTPATAPTAAQTRTVIRQTPAAVSTPGIRVLPAPTATAPAAARPATPTPPPTEVRTTCPGLTGLTAQYLSGPGVRCGPQAVHPGDAARGIDRAGAALNPASYNGQTLSSTGHLPARIVPPPAPERVIPAGYVQVWDDGRINPLRGIRHVSGEAEMAMVWTDTVPRRLVVAE</sequence>
<proteinExistence type="predicted"/>
<dbReference type="EMBL" id="BAABHW010000002">
    <property type="protein sequence ID" value="GAA5070562.1"/>
    <property type="molecule type" value="Genomic_DNA"/>
</dbReference>
<protein>
    <submittedName>
        <fullName evidence="2">Uncharacterized protein</fullName>
    </submittedName>
</protein>
<evidence type="ECO:0000313" key="3">
    <source>
        <dbReference type="Proteomes" id="UP001499910"/>
    </source>
</evidence>
<evidence type="ECO:0000256" key="1">
    <source>
        <dbReference type="SAM" id="SignalP"/>
    </source>
</evidence>
<dbReference type="Proteomes" id="UP001499910">
    <property type="component" value="Unassembled WGS sequence"/>
</dbReference>
<keyword evidence="3" id="KW-1185">Reference proteome</keyword>
<feature type="signal peptide" evidence="1">
    <location>
        <begin position="1"/>
        <end position="19"/>
    </location>
</feature>
<name>A0ABP9L676_9RHOB</name>
<feature type="chain" id="PRO_5045395888" evidence="1">
    <location>
        <begin position="20"/>
        <end position="288"/>
    </location>
</feature>
<dbReference type="RefSeq" id="WP_259549918.1">
    <property type="nucleotide sequence ID" value="NZ_JANXIR010000005.1"/>
</dbReference>
<comment type="caution">
    <text evidence="2">The sequence shown here is derived from an EMBL/GenBank/DDBJ whole genome shotgun (WGS) entry which is preliminary data.</text>
</comment>